<evidence type="ECO:0000259" key="19">
    <source>
        <dbReference type="PROSITE" id="PS50801"/>
    </source>
</evidence>
<keyword evidence="11" id="KW-1278">Translocase</keyword>
<dbReference type="Pfam" id="PF18269">
    <property type="entry name" value="T3SS_ATPase_C"/>
    <property type="match status" value="1"/>
</dbReference>
<evidence type="ECO:0000313" key="22">
    <source>
        <dbReference type="Proteomes" id="UP000649617"/>
    </source>
</evidence>
<keyword evidence="7" id="KW-0375">Hydrogen ion transport</keyword>
<dbReference type="Pfam" id="PF00072">
    <property type="entry name" value="Response_reg"/>
    <property type="match status" value="1"/>
</dbReference>
<dbReference type="InterPro" id="IPR036513">
    <property type="entry name" value="STAS_dom_sf"/>
</dbReference>
<dbReference type="InterPro" id="IPR002645">
    <property type="entry name" value="STAS_dom"/>
</dbReference>
<dbReference type="PANTHER" id="PTHR15184:SF81">
    <property type="entry name" value="FLAGELLUM-SPECIFIC ATP SYNTHASE"/>
    <property type="match status" value="1"/>
</dbReference>
<keyword evidence="13" id="KW-1006">Bacterial flagellum protein export</keyword>
<dbReference type="SUPFAM" id="SSF52091">
    <property type="entry name" value="SpoIIaa-like"/>
    <property type="match status" value="1"/>
</dbReference>
<feature type="domain" description="HPt" evidence="20">
    <location>
        <begin position="1051"/>
        <end position="1144"/>
    </location>
</feature>
<gene>
    <name evidence="21" type="primary">fliI</name>
    <name evidence="21" type="ORF">SPIL2461_LOCUS11479</name>
</gene>
<dbReference type="NCBIfam" id="TIGR01026">
    <property type="entry name" value="fliI_yscN"/>
    <property type="match status" value="1"/>
</dbReference>
<evidence type="ECO:0000259" key="20">
    <source>
        <dbReference type="PROSITE" id="PS50894"/>
    </source>
</evidence>
<dbReference type="GO" id="GO:0046933">
    <property type="term" value="F:proton-transporting ATP synthase activity, rotational mechanism"/>
    <property type="evidence" value="ECO:0007669"/>
    <property type="project" value="TreeGrafter"/>
</dbReference>
<evidence type="ECO:0000256" key="8">
    <source>
        <dbReference type="ARBA" id="ARBA00022795"/>
    </source>
</evidence>
<feature type="domain" description="STAS" evidence="19">
    <location>
        <begin position="395"/>
        <end position="461"/>
    </location>
</feature>
<organism evidence="21 22">
    <name type="scientific">Symbiodinium pilosum</name>
    <name type="common">Dinoflagellate</name>
    <dbReference type="NCBI Taxonomy" id="2952"/>
    <lineage>
        <taxon>Eukaryota</taxon>
        <taxon>Sar</taxon>
        <taxon>Alveolata</taxon>
        <taxon>Dinophyceae</taxon>
        <taxon>Suessiales</taxon>
        <taxon>Symbiodiniaceae</taxon>
        <taxon>Symbiodinium</taxon>
    </lineage>
</organism>
<dbReference type="InterPro" id="IPR008207">
    <property type="entry name" value="Sig_transdc_His_kin_Hpt_dom"/>
</dbReference>
<keyword evidence="9" id="KW-0067">ATP-binding</keyword>
<evidence type="ECO:0000256" key="4">
    <source>
        <dbReference type="ARBA" id="ARBA00022448"/>
    </source>
</evidence>
<evidence type="ECO:0000313" key="21">
    <source>
        <dbReference type="EMBL" id="CAE7460243.1"/>
    </source>
</evidence>
<feature type="coiled-coil region" evidence="17">
    <location>
        <begin position="300"/>
        <end position="366"/>
    </location>
</feature>
<keyword evidence="17" id="KW-0175">Coiled coil</keyword>
<keyword evidence="8" id="KW-1005">Bacterial flagellum biogenesis</keyword>
<evidence type="ECO:0000256" key="13">
    <source>
        <dbReference type="ARBA" id="ARBA00023225"/>
    </source>
</evidence>
<evidence type="ECO:0000256" key="9">
    <source>
        <dbReference type="ARBA" id="ARBA00022840"/>
    </source>
</evidence>
<dbReference type="InterPro" id="IPR001789">
    <property type="entry name" value="Sig_transdc_resp-reg_receiver"/>
</dbReference>
<keyword evidence="4" id="KW-0813">Transport</keyword>
<proteinExistence type="inferred from homology"/>
<sequence>MPIDAQLDVGVGTINSMLSVGVGQRLGLFAGSGVGKSVMMGMLARFVKADVVVVGLIGERGREVQEFVIDNLGSGLQRAVVVACPADDSAALRLRGARLATQIAEVYRDQGKNVLLLMDSLTRVAQAQREIGLAMGEPPTSKGYTPSSFAWLPRLVERAGCGETAESGAITGFYTVLMEEDDLQDPIVDAARAILDGHIVLSRTLAEQGLYPAIDIGSSVSRLMNRLTSVEQQGYAQRFRALWQCYREQQDLINIGAYRPGSDPLTDEAIARHDAMVAFLRQSEADAWRVQLEKSSAGKLAQCREQREQAQAQQSELGRLELEYRQQHLEKTQTSASAYQQFLRFYHQLSQAVQAQQGVVQRLEAQESAQVQKYVICHQDRRAIKSQLDSNLQKLIIAIDGRFDFSAHKDFREAYEDLDAKPNSYQIDMTEAQYIDSSALGMLLLLRDHAGGDSADVEIVNCNADAAIGPNTMKSGSGNRVLVADDNAVDRKLLAKIVGSAGFEVVEAVDGNDAVDKYFSDKPDLVLLDALMPGRDGFSVARAIKAHETDEFVPIIFLTSLTEASDLARCVEAGGDDFLSKPYNHVVLKAKLQAMQRMRETNQTVQLQRDEIARHHMQLVADQEAAKAVFDNVAHTRNLETPYIKYLLSPLAMFNGDVLLAAQNPANSVYILLGDFTGHGLAAAIGTMPLADVFYSMTAKGFTLSQIVKECNRKLGSVLPPGYFCCATALMLDFNRSTVEVWNGGLPSAYLRKADSNDIRLLASNHLPLGISSADKFDDATLVYEVELGDRLFLATDGVIESRNEAGEYFGSDTLEDIISQGASHDLFHRVQQAVNSFVNFDGRDDDLTMVEITVVTPDKVQPAEVVDDVEALGGPRDWKFSYELGPQSLKDFNPLPLLQQVLMGAPYLRTKATAIYAVLAELYSNALEHGVLGLRSEMKSSADGFAAYYAARVRALESVKGFVRFDFEGELVDNDVHLQIIVTDSGKGFDFETFVARARNAVDTVGGYHGRGIRLLWDLCETVNYVEPGNQIEMNEILNEELLGELKLIMEDEFGDLMQTFLVESQKQFHSAKSAWDGGDFANLRLSAHSLKGSCANVGAEQLQQTCALLEDQAKAGIGDRVPELLAQVSTQLHDVHGLIESL</sequence>
<dbReference type="SUPFAM" id="SSF47226">
    <property type="entry name" value="Histidine-containing phosphotransfer domain, HPT domain"/>
    <property type="match status" value="1"/>
</dbReference>
<feature type="domain" description="Response regulatory" evidence="18">
    <location>
        <begin position="480"/>
        <end position="596"/>
    </location>
</feature>
<evidence type="ECO:0000256" key="15">
    <source>
        <dbReference type="PROSITE-ProRule" id="PRU00110"/>
    </source>
</evidence>
<dbReference type="InterPro" id="IPR040627">
    <property type="entry name" value="T3SS_ATPase_C"/>
</dbReference>
<dbReference type="PROSITE" id="PS50110">
    <property type="entry name" value="RESPONSE_REGULATORY"/>
    <property type="match status" value="1"/>
</dbReference>
<keyword evidence="22" id="KW-1185">Reference proteome</keyword>
<dbReference type="GO" id="GO:0000160">
    <property type="term" value="P:phosphorelay signal transduction system"/>
    <property type="evidence" value="ECO:0007669"/>
    <property type="project" value="InterPro"/>
</dbReference>
<evidence type="ECO:0000256" key="16">
    <source>
        <dbReference type="PROSITE-ProRule" id="PRU00169"/>
    </source>
</evidence>
<evidence type="ECO:0000256" key="2">
    <source>
        <dbReference type="ARBA" id="ARBA00008936"/>
    </source>
</evidence>
<evidence type="ECO:0000256" key="12">
    <source>
        <dbReference type="ARBA" id="ARBA00023065"/>
    </source>
</evidence>
<keyword evidence="16" id="KW-0597">Phosphoprotein</keyword>
<dbReference type="CDD" id="cd07043">
    <property type="entry name" value="STAS_anti-anti-sigma_factors"/>
    <property type="match status" value="1"/>
</dbReference>
<dbReference type="InterPro" id="IPR058548">
    <property type="entry name" value="MlaB-like_STAS"/>
</dbReference>
<comment type="caution">
    <text evidence="21">The sequence shown here is derived from an EMBL/GenBank/DDBJ whole genome shotgun (WGS) entry which is preliminary data.</text>
</comment>
<dbReference type="InterPro" id="IPR036641">
    <property type="entry name" value="HPT_dom_sf"/>
</dbReference>
<dbReference type="SMART" id="SM00331">
    <property type="entry name" value="PP2C_SIG"/>
    <property type="match status" value="1"/>
</dbReference>
<evidence type="ECO:0000256" key="7">
    <source>
        <dbReference type="ARBA" id="ARBA00022781"/>
    </source>
</evidence>
<dbReference type="Gene3D" id="1.20.120.160">
    <property type="entry name" value="HPT domain"/>
    <property type="match status" value="1"/>
</dbReference>
<dbReference type="Pfam" id="PF13466">
    <property type="entry name" value="STAS_2"/>
    <property type="match status" value="1"/>
</dbReference>
<dbReference type="GO" id="GO:0030254">
    <property type="term" value="P:protein secretion by the type III secretion system"/>
    <property type="evidence" value="ECO:0007669"/>
    <property type="project" value="InterPro"/>
</dbReference>
<dbReference type="InterPro" id="IPR050053">
    <property type="entry name" value="ATPase_alpha/beta_chains"/>
</dbReference>
<dbReference type="OrthoDB" id="21225at2759"/>
<dbReference type="AlphaFoldDB" id="A0A812S220"/>
<dbReference type="GO" id="GO:0005524">
    <property type="term" value="F:ATP binding"/>
    <property type="evidence" value="ECO:0007669"/>
    <property type="project" value="UniProtKB-KW"/>
</dbReference>
<comment type="similarity">
    <text evidence="2">Belongs to the ATPase alpha/beta chains family.</text>
</comment>
<dbReference type="SMART" id="SM00073">
    <property type="entry name" value="HPT"/>
    <property type="match status" value="1"/>
</dbReference>
<keyword evidence="12" id="KW-0406">Ion transport</keyword>
<evidence type="ECO:0000256" key="6">
    <source>
        <dbReference type="ARBA" id="ARBA00022741"/>
    </source>
</evidence>
<evidence type="ECO:0000256" key="17">
    <source>
        <dbReference type="SAM" id="Coils"/>
    </source>
</evidence>
<protein>
    <recommendedName>
        <fullName evidence="3">Flagellum-specific ATP synthase</fullName>
    </recommendedName>
</protein>
<reference evidence="21" key="1">
    <citation type="submission" date="2021-02" db="EMBL/GenBank/DDBJ databases">
        <authorList>
            <person name="Dougan E. K."/>
            <person name="Rhodes N."/>
            <person name="Thang M."/>
            <person name="Chan C."/>
        </authorList>
    </citation>
    <scope>NUCLEOTIDE SEQUENCE</scope>
</reference>
<evidence type="ECO:0000256" key="1">
    <source>
        <dbReference type="ARBA" id="ARBA00004496"/>
    </source>
</evidence>
<dbReference type="Pfam" id="PF00006">
    <property type="entry name" value="ATP-synt_ab"/>
    <property type="match status" value="1"/>
</dbReference>
<evidence type="ECO:0000259" key="18">
    <source>
        <dbReference type="PROSITE" id="PS50110"/>
    </source>
</evidence>
<dbReference type="Gene3D" id="3.60.40.10">
    <property type="entry name" value="PPM-type phosphatase domain"/>
    <property type="match status" value="1"/>
</dbReference>
<feature type="modified residue" description="Phosphohistidine" evidence="15">
    <location>
        <position position="1090"/>
    </location>
</feature>
<dbReference type="CDD" id="cd00088">
    <property type="entry name" value="HPT"/>
    <property type="match status" value="1"/>
</dbReference>
<dbReference type="Gene3D" id="3.30.565.10">
    <property type="entry name" value="Histidine kinase-like ATPase, C-terminal domain"/>
    <property type="match status" value="1"/>
</dbReference>
<keyword evidence="10" id="KW-0653">Protein transport</keyword>
<comment type="subcellular location">
    <subcellularLocation>
        <location evidence="1">Cytoplasm</location>
    </subcellularLocation>
</comment>
<dbReference type="InterPro" id="IPR036890">
    <property type="entry name" value="HATPase_C_sf"/>
</dbReference>
<evidence type="ECO:0000256" key="10">
    <source>
        <dbReference type="ARBA" id="ARBA00022927"/>
    </source>
</evidence>
<dbReference type="PROSITE" id="PS50894">
    <property type="entry name" value="HPT"/>
    <property type="match status" value="1"/>
</dbReference>
<dbReference type="InterPro" id="IPR001932">
    <property type="entry name" value="PPM-type_phosphatase-like_dom"/>
</dbReference>
<keyword evidence="6" id="KW-0547">Nucleotide-binding</keyword>
<keyword evidence="5" id="KW-0963">Cytoplasm</keyword>
<dbReference type="GO" id="GO:0016887">
    <property type="term" value="F:ATP hydrolysis activity"/>
    <property type="evidence" value="ECO:0007669"/>
    <property type="project" value="InterPro"/>
</dbReference>
<dbReference type="GO" id="GO:0005737">
    <property type="term" value="C:cytoplasm"/>
    <property type="evidence" value="ECO:0007669"/>
    <property type="project" value="UniProtKB-SubCell"/>
</dbReference>
<dbReference type="Gene3D" id="3.40.50.12240">
    <property type="match status" value="1"/>
</dbReference>
<dbReference type="InterPro" id="IPR036457">
    <property type="entry name" value="PPM-type-like_dom_sf"/>
</dbReference>
<dbReference type="Pfam" id="PF07228">
    <property type="entry name" value="SpoIIE"/>
    <property type="match status" value="1"/>
</dbReference>
<keyword evidence="14" id="KW-0066">ATP synthesis</keyword>
<dbReference type="PROSITE" id="PS50801">
    <property type="entry name" value="STAS"/>
    <property type="match status" value="1"/>
</dbReference>
<name>A0A812S220_SYMPI</name>
<dbReference type="EMBL" id="CAJNIZ010022224">
    <property type="protein sequence ID" value="CAE7460243.1"/>
    <property type="molecule type" value="Genomic_DNA"/>
</dbReference>
<accession>A0A812S220</accession>
<evidence type="ECO:0000256" key="11">
    <source>
        <dbReference type="ARBA" id="ARBA00022967"/>
    </source>
</evidence>
<dbReference type="SMART" id="SM00448">
    <property type="entry name" value="REC"/>
    <property type="match status" value="1"/>
</dbReference>
<evidence type="ECO:0000256" key="5">
    <source>
        <dbReference type="ARBA" id="ARBA00022490"/>
    </source>
</evidence>
<dbReference type="InterPro" id="IPR027417">
    <property type="entry name" value="P-loop_NTPase"/>
</dbReference>
<dbReference type="InterPro" id="IPR000194">
    <property type="entry name" value="ATPase_F1/V1/A1_a/bsu_nucl-bd"/>
</dbReference>
<dbReference type="Gene3D" id="3.40.50.2300">
    <property type="match status" value="1"/>
</dbReference>
<dbReference type="SMART" id="SM00382">
    <property type="entry name" value="AAA"/>
    <property type="match status" value="1"/>
</dbReference>
<dbReference type="Gene3D" id="3.30.750.24">
    <property type="entry name" value="STAS domain"/>
    <property type="match status" value="1"/>
</dbReference>
<dbReference type="SUPFAM" id="SSF52540">
    <property type="entry name" value="P-loop containing nucleoside triphosphate hydrolases"/>
    <property type="match status" value="1"/>
</dbReference>
<dbReference type="InterPro" id="IPR005714">
    <property type="entry name" value="ATPase_T3SS_FliI/YscN"/>
</dbReference>
<evidence type="ECO:0000256" key="14">
    <source>
        <dbReference type="ARBA" id="ARBA00023310"/>
    </source>
</evidence>
<dbReference type="SUPFAM" id="SSF81606">
    <property type="entry name" value="PP2C-like"/>
    <property type="match status" value="1"/>
</dbReference>
<dbReference type="Pfam" id="PF01627">
    <property type="entry name" value="Hpt"/>
    <property type="match status" value="1"/>
</dbReference>
<dbReference type="Proteomes" id="UP000649617">
    <property type="component" value="Unassembled WGS sequence"/>
</dbReference>
<dbReference type="SUPFAM" id="SSF52172">
    <property type="entry name" value="CheY-like"/>
    <property type="match status" value="1"/>
</dbReference>
<dbReference type="InterPro" id="IPR003593">
    <property type="entry name" value="AAA+_ATPase"/>
</dbReference>
<feature type="modified residue" description="4-aspartylphosphate" evidence="16">
    <location>
        <position position="529"/>
    </location>
</feature>
<evidence type="ECO:0000256" key="3">
    <source>
        <dbReference type="ARBA" id="ARBA00020580"/>
    </source>
</evidence>
<dbReference type="PANTHER" id="PTHR15184">
    <property type="entry name" value="ATP SYNTHASE"/>
    <property type="match status" value="1"/>
</dbReference>
<dbReference type="InterPro" id="IPR011006">
    <property type="entry name" value="CheY-like_superfamily"/>
</dbReference>